<organism evidence="3 4">
    <name type="scientific">Phocaeicola massiliensis B84634 = Timone 84634 = DSM 17679 = JCM 13223</name>
    <dbReference type="NCBI Taxonomy" id="1121098"/>
    <lineage>
        <taxon>Bacteria</taxon>
        <taxon>Pseudomonadati</taxon>
        <taxon>Bacteroidota</taxon>
        <taxon>Bacteroidia</taxon>
        <taxon>Bacteroidales</taxon>
        <taxon>Bacteroidaceae</taxon>
        <taxon>Phocaeicola</taxon>
    </lineage>
</organism>
<dbReference type="Pfam" id="PF12833">
    <property type="entry name" value="HTH_18"/>
    <property type="match status" value="1"/>
</dbReference>
<dbReference type="SMART" id="SM00342">
    <property type="entry name" value="HTH_ARAC"/>
    <property type="match status" value="1"/>
</dbReference>
<dbReference type="STRING" id="1121098.HMPREF1534_01236"/>
<keyword evidence="1" id="KW-0238">DNA-binding</keyword>
<sequence>MNFMKSICENAVTEHSVTFYVDYLCVSTKHLTRLTKETFKQTPHEMICKEIIYHALDMLDNHEISIRQISEELNFVDMASFSKFFKKQPFDYCFGFAVPH</sequence>
<dbReference type="Gene3D" id="1.10.10.60">
    <property type="entry name" value="Homeodomain-like"/>
    <property type="match status" value="1"/>
</dbReference>
<accession>U6RM84</accession>
<dbReference type="PANTHER" id="PTHR43280:SF32">
    <property type="entry name" value="TRANSCRIPTIONAL REGULATORY PROTEIN"/>
    <property type="match status" value="1"/>
</dbReference>
<gene>
    <name evidence="3" type="ORF">HMPREF1534_01236</name>
</gene>
<name>U6RM84_9BACT</name>
<feature type="domain" description="HTH araC/xylS-type" evidence="2">
    <location>
        <begin position="1"/>
        <end position="87"/>
    </location>
</feature>
<dbReference type="PATRIC" id="fig|1121098.3.peg.1259"/>
<evidence type="ECO:0000313" key="4">
    <source>
        <dbReference type="Proteomes" id="UP000017831"/>
    </source>
</evidence>
<dbReference type="GO" id="GO:0043565">
    <property type="term" value="F:sequence-specific DNA binding"/>
    <property type="evidence" value="ECO:0007669"/>
    <property type="project" value="InterPro"/>
</dbReference>
<dbReference type="PROSITE" id="PS01124">
    <property type="entry name" value="HTH_ARAC_FAMILY_2"/>
    <property type="match status" value="1"/>
</dbReference>
<proteinExistence type="predicted"/>
<comment type="caution">
    <text evidence="3">The sequence shown here is derived from an EMBL/GenBank/DDBJ whole genome shotgun (WGS) entry which is preliminary data.</text>
</comment>
<protein>
    <recommendedName>
        <fullName evidence="2">HTH araC/xylS-type domain-containing protein</fullName>
    </recommendedName>
</protein>
<dbReference type="InterPro" id="IPR018060">
    <property type="entry name" value="HTH_AraC"/>
</dbReference>
<dbReference type="HOGENOM" id="CLU_2300089_0_0_10"/>
<dbReference type="OrthoDB" id="1007667at2"/>
<keyword evidence="4" id="KW-1185">Reference proteome</keyword>
<dbReference type="EMBL" id="AQHY01000013">
    <property type="protein sequence ID" value="EOA56318.1"/>
    <property type="molecule type" value="Genomic_DNA"/>
</dbReference>
<evidence type="ECO:0000313" key="3">
    <source>
        <dbReference type="EMBL" id="EOA56318.1"/>
    </source>
</evidence>
<dbReference type="AlphaFoldDB" id="U6RM84"/>
<dbReference type="PANTHER" id="PTHR43280">
    <property type="entry name" value="ARAC-FAMILY TRANSCRIPTIONAL REGULATOR"/>
    <property type="match status" value="1"/>
</dbReference>
<dbReference type="GO" id="GO:0003700">
    <property type="term" value="F:DNA-binding transcription factor activity"/>
    <property type="evidence" value="ECO:0007669"/>
    <property type="project" value="InterPro"/>
</dbReference>
<dbReference type="Proteomes" id="UP000017831">
    <property type="component" value="Unassembled WGS sequence"/>
</dbReference>
<dbReference type="eggNOG" id="COG2207">
    <property type="taxonomic scope" value="Bacteria"/>
</dbReference>
<evidence type="ECO:0000256" key="1">
    <source>
        <dbReference type="ARBA" id="ARBA00023125"/>
    </source>
</evidence>
<reference evidence="3 4" key="1">
    <citation type="submission" date="2013-04" db="EMBL/GenBank/DDBJ databases">
        <title>The Genome Sequence of Bacteroides massiliensis DSM 17679.</title>
        <authorList>
            <consortium name="The Broad Institute Genomics Platform"/>
            <person name="Earl A."/>
            <person name="Ward D."/>
            <person name="Feldgarden M."/>
            <person name="Gevers D."/>
            <person name="Martens E."/>
            <person name="Fenner L."/>
            <person name="Roux V."/>
            <person name="Mallet M.N."/>
            <person name="Raoult D."/>
            <person name="Walker B."/>
            <person name="Young S."/>
            <person name="Zeng Q."/>
            <person name="Gargeya S."/>
            <person name="Fitzgerald M."/>
            <person name="Haas B."/>
            <person name="Abouelleil A."/>
            <person name="Allen A.W."/>
            <person name="Alvarado L."/>
            <person name="Arachchi H.M."/>
            <person name="Berlin A.M."/>
            <person name="Chapman S.B."/>
            <person name="Gainer-Dewar J."/>
            <person name="Goldberg J."/>
            <person name="Griggs A."/>
            <person name="Gujja S."/>
            <person name="Hansen M."/>
            <person name="Howarth C."/>
            <person name="Imamovic A."/>
            <person name="Ireland A."/>
            <person name="Larimer J."/>
            <person name="McCowan C."/>
            <person name="Murphy C."/>
            <person name="Pearson M."/>
            <person name="Poon T.W."/>
            <person name="Priest M."/>
            <person name="Roberts A."/>
            <person name="Saif S."/>
            <person name="Shea T."/>
            <person name="Sisk P."/>
            <person name="Sykes S."/>
            <person name="Wortman J."/>
            <person name="Nusbaum C."/>
            <person name="Birren B."/>
        </authorList>
    </citation>
    <scope>NUCLEOTIDE SEQUENCE [LARGE SCALE GENOMIC DNA]</scope>
    <source>
        <strain evidence="4">B84634 / Timone 84634 / DSM 17679 / JCM 13223</strain>
    </source>
</reference>
<evidence type="ECO:0000259" key="2">
    <source>
        <dbReference type="PROSITE" id="PS01124"/>
    </source>
</evidence>